<accession>A0A812XBV5</accession>
<dbReference type="OrthoDB" id="411017at2759"/>
<comment type="subcellular location">
    <subcellularLocation>
        <location evidence="4">Peroxisome membrane</location>
    </subcellularLocation>
</comment>
<keyword evidence="1" id="KW-0962">Peroxisome biogenesis</keyword>
<keyword evidence="3" id="KW-0576">Peroxisome</keyword>
<dbReference type="EMBL" id="CAJNIZ010045303">
    <property type="protein sequence ID" value="CAE7715840.1"/>
    <property type="molecule type" value="Genomic_DNA"/>
</dbReference>
<evidence type="ECO:0000313" key="6">
    <source>
        <dbReference type="EMBL" id="CAE7715840.1"/>
    </source>
</evidence>
<dbReference type="AlphaFoldDB" id="A0A812XBV5"/>
<dbReference type="Proteomes" id="UP000649617">
    <property type="component" value="Unassembled WGS sequence"/>
</dbReference>
<evidence type="ECO:0000256" key="5">
    <source>
        <dbReference type="SAM" id="Phobius"/>
    </source>
</evidence>
<keyword evidence="7" id="KW-1185">Reference proteome</keyword>
<dbReference type="Pfam" id="PF05648">
    <property type="entry name" value="PEX11"/>
    <property type="match status" value="1"/>
</dbReference>
<sequence>MGADTLGAILNSPAILQVSKLGPGKLVETLNWHVSTVYDEHVGTPFNFIYDVLQFSSGRDKFCALIQGYSKFASEVLAEPDSERHWMYRGIEDSLSDGRKIFRLFKEMREVYKVRRGWSRFCQGAQEHGPLSVPATCGVLDMLGHTCSFFYYLGDNLLWAASVGLVRSKEVPQMQRRMWKGFRKNGAILKALGGVANVKRKRNWASVWRLNFAICANLLMLYKAVLRLGLKRVADPDDPRLFHTVEIVGMVASYRVLLSKLKISTASHARLGLLAMLAAACGIWSNWRKVRRKNCGTKTWSQT</sequence>
<evidence type="ECO:0000256" key="1">
    <source>
        <dbReference type="ARBA" id="ARBA00022593"/>
    </source>
</evidence>
<name>A0A812XBV5_SYMPI</name>
<organism evidence="6 7">
    <name type="scientific">Symbiodinium pilosum</name>
    <name type="common">Dinoflagellate</name>
    <dbReference type="NCBI Taxonomy" id="2952"/>
    <lineage>
        <taxon>Eukaryota</taxon>
        <taxon>Sar</taxon>
        <taxon>Alveolata</taxon>
        <taxon>Dinophyceae</taxon>
        <taxon>Suessiales</taxon>
        <taxon>Symbiodiniaceae</taxon>
        <taxon>Symbiodinium</taxon>
    </lineage>
</organism>
<dbReference type="InterPro" id="IPR008733">
    <property type="entry name" value="PEX11"/>
</dbReference>
<evidence type="ECO:0000313" key="7">
    <source>
        <dbReference type="Proteomes" id="UP000649617"/>
    </source>
</evidence>
<evidence type="ECO:0000256" key="2">
    <source>
        <dbReference type="ARBA" id="ARBA00023136"/>
    </source>
</evidence>
<reference evidence="6" key="1">
    <citation type="submission" date="2021-02" db="EMBL/GenBank/DDBJ databases">
        <authorList>
            <person name="Dougan E. K."/>
            <person name="Rhodes N."/>
            <person name="Thang M."/>
            <person name="Chan C."/>
        </authorList>
    </citation>
    <scope>NUCLEOTIDE SEQUENCE</scope>
</reference>
<proteinExistence type="predicted"/>
<protein>
    <submittedName>
        <fullName evidence="6">Uncharacterized protein</fullName>
    </submittedName>
</protein>
<keyword evidence="5" id="KW-0812">Transmembrane</keyword>
<dbReference type="GO" id="GO:0016559">
    <property type="term" value="P:peroxisome fission"/>
    <property type="evidence" value="ECO:0007669"/>
    <property type="project" value="InterPro"/>
</dbReference>
<feature type="transmembrane region" description="Helical" evidence="5">
    <location>
        <begin position="270"/>
        <end position="287"/>
    </location>
</feature>
<gene>
    <name evidence="6" type="ORF">SPIL2461_LOCUS20336</name>
</gene>
<dbReference type="PANTHER" id="PTHR12652">
    <property type="entry name" value="PEROXISOMAL BIOGENESIS FACTOR 11"/>
    <property type="match status" value="1"/>
</dbReference>
<dbReference type="GO" id="GO:0005778">
    <property type="term" value="C:peroxisomal membrane"/>
    <property type="evidence" value="ECO:0007669"/>
    <property type="project" value="UniProtKB-SubCell"/>
</dbReference>
<comment type="caution">
    <text evidence="6">The sequence shown here is derived from an EMBL/GenBank/DDBJ whole genome shotgun (WGS) entry which is preliminary data.</text>
</comment>
<dbReference type="PANTHER" id="PTHR12652:SF50">
    <property type="entry name" value="PEROXIN 11"/>
    <property type="match status" value="1"/>
</dbReference>
<keyword evidence="5" id="KW-1133">Transmembrane helix</keyword>
<keyword evidence="2 5" id="KW-0472">Membrane</keyword>
<evidence type="ECO:0000256" key="4">
    <source>
        <dbReference type="ARBA" id="ARBA00046271"/>
    </source>
</evidence>
<evidence type="ECO:0000256" key="3">
    <source>
        <dbReference type="ARBA" id="ARBA00023140"/>
    </source>
</evidence>